<evidence type="ECO:0000256" key="13">
    <source>
        <dbReference type="ARBA" id="ARBA00023273"/>
    </source>
</evidence>
<feature type="domain" description="Dynein heavy chain coiled coil stalk" evidence="18">
    <location>
        <begin position="3154"/>
        <end position="3503"/>
    </location>
</feature>
<name>A0A0G4GXA9_9ALVE</name>
<dbReference type="GO" id="GO:0005524">
    <property type="term" value="F:ATP binding"/>
    <property type="evidence" value="ECO:0007669"/>
    <property type="project" value="UniProtKB-KW"/>
</dbReference>
<keyword evidence="6" id="KW-0547">Nucleotide-binding</keyword>
<keyword evidence="13" id="KW-0966">Cell projection</keyword>
<dbReference type="EMBL" id="CDMZ01001650">
    <property type="protein sequence ID" value="CEM35676.1"/>
    <property type="molecule type" value="Genomic_DNA"/>
</dbReference>
<evidence type="ECO:0000256" key="2">
    <source>
        <dbReference type="ARBA" id="ARBA00008887"/>
    </source>
</evidence>
<dbReference type="FunFam" id="3.40.50.300:FF:000063">
    <property type="entry name" value="dynein heavy chain 6, axonemal"/>
    <property type="match status" value="1"/>
</dbReference>
<feature type="compositionally biased region" description="Basic and acidic residues" evidence="15">
    <location>
        <begin position="2409"/>
        <end position="2424"/>
    </location>
</feature>
<feature type="compositionally biased region" description="Basic and acidic residues" evidence="15">
    <location>
        <begin position="949"/>
        <end position="965"/>
    </location>
</feature>
<dbReference type="GO" id="GO:0005874">
    <property type="term" value="C:microtubule"/>
    <property type="evidence" value="ECO:0007669"/>
    <property type="project" value="UniProtKB-KW"/>
</dbReference>
<dbReference type="Gene3D" id="1.10.472.130">
    <property type="match status" value="1"/>
</dbReference>
<feature type="region of interest" description="Disordered" evidence="15">
    <location>
        <begin position="2401"/>
        <end position="2424"/>
    </location>
</feature>
<organism evidence="23">
    <name type="scientific">Chromera velia CCMP2878</name>
    <dbReference type="NCBI Taxonomy" id="1169474"/>
    <lineage>
        <taxon>Eukaryota</taxon>
        <taxon>Sar</taxon>
        <taxon>Alveolata</taxon>
        <taxon>Colpodellida</taxon>
        <taxon>Chromeraceae</taxon>
        <taxon>Chromera</taxon>
    </lineage>
</organism>
<dbReference type="InterPro" id="IPR027417">
    <property type="entry name" value="P-loop_NTPase"/>
</dbReference>
<evidence type="ECO:0000256" key="3">
    <source>
        <dbReference type="ARBA" id="ARBA00022490"/>
    </source>
</evidence>
<evidence type="ECO:0000256" key="5">
    <source>
        <dbReference type="ARBA" id="ARBA00022737"/>
    </source>
</evidence>
<evidence type="ECO:0000256" key="11">
    <source>
        <dbReference type="ARBA" id="ARBA00023175"/>
    </source>
</evidence>
<dbReference type="Gene3D" id="1.10.8.710">
    <property type="match status" value="1"/>
</dbReference>
<dbReference type="Gene3D" id="1.10.287.2620">
    <property type="match status" value="1"/>
</dbReference>
<dbReference type="Gene3D" id="1.20.920.30">
    <property type="match status" value="1"/>
</dbReference>
<dbReference type="InterPro" id="IPR035699">
    <property type="entry name" value="AAA_6"/>
</dbReference>
<evidence type="ECO:0000259" key="17">
    <source>
        <dbReference type="Pfam" id="PF12774"/>
    </source>
</evidence>
<feature type="domain" description="Dynein heavy chain AAA module D4" evidence="19">
    <location>
        <begin position="2876"/>
        <end position="3140"/>
    </location>
</feature>
<dbReference type="Pfam" id="PF12781">
    <property type="entry name" value="AAA_9"/>
    <property type="match status" value="1"/>
</dbReference>
<feature type="region of interest" description="Disordered" evidence="15">
    <location>
        <begin position="3600"/>
        <end position="3625"/>
    </location>
</feature>
<evidence type="ECO:0000313" key="23">
    <source>
        <dbReference type="EMBL" id="CEM35676.1"/>
    </source>
</evidence>
<feature type="coiled-coil region" evidence="14">
    <location>
        <begin position="1182"/>
        <end position="1253"/>
    </location>
</feature>
<dbReference type="FunFam" id="3.20.180.20:FF:000001">
    <property type="entry name" value="Dynein axonemal heavy chain 5"/>
    <property type="match status" value="1"/>
</dbReference>
<sequence>MERRPAKVGPKLKVKVPQFRRTDFAEDIQTLGALAQSLTSQPTSCKSLLLDLARGNTIGKKVGEETNANEEQDKETRLIEAPFQLRTNNAAPLQFPKGPAEADALTLDQQLAAGKNKSDATSVKGSSQSVELPTEKQKHLGPKDAVDEPDLARGEVPQEGQVIIGQWLEDIHKRELHTNPSKGNSNIAPARRLLAQSQQDGSTLSVADLLQRNVPTLVTGPPASSKQAKAASSTAVQADHGFGRPPPFPTGSLPQGPQYNLEQVELPPGGAAEGLPLELFDDPDTFEDRRPEEWVEFCAAERAQRKAAAEGPDALLEGSPRAEGDGSPGAASRDREEGEEDRPASPWEAGEEEALMFQAATLDGAEGRDAAIELLSRQWKRSSMSRKGRRQREDQEGGKEGEGEAEEGEETEGEADGPEGEREAEEDYHDWDADVLHYTGKQWGLVPARVISWDSRMRRFIVVTESGREKAVRRLAVRFRAEDPRKFRHRVEASKARKARIEEQQRFIEFVESQPDQAVSPMRRSLKETFIRHCLHHSHVQDPQNYVLSIRQLLIDVEQNYIISSKLERVKLAMIQKHGTRDALIHPYTMKANPFAKLLIPFLPPPVPFFGLCDVFPLYRDGYGSAALHWRNMPVVERRDQIAGALSFSKERLRSLTNQVQKKFEEVRDLRLLDVSDLPSFQVVEQGEDENEGDGDGEGGGPSLVKSLGAIPDSAFATLSSGGPFLAQKRLKRAKPFDPSEFLEKQEAHRGAVTKALEKQWRESVLSEVVDVLSEEFNFFTDDHAKHMRSPLHRYLRKLDLMLNRHLREFISDSIGSWTHFIEAFAPDPSNSRPLAAPLLVLKIQESEGTLEINPEPKKLLEALLDLLDGIVISCNTLMSAEPELLPFCSLDSTVLYPLTSSHGPLVDAKKRLADVVNDCLRAPADLLAKFKEFEYLLSQTVRMVTTPEAERGEKPPEQPELKETEDTEATQAADEATKESEGGEAQDTVTEGVTADGTGVPSAAEGGTASEQLDPMKAPVLLVDVIDIQKTRQQLMALKDARDQIQAVSSSLVTLPLFQIDAEAALEALDAAVVARSNEVLQALEDSIYRRSLFILEKWQDAHERVIRPPKDEEELRELKNFLASIKQSLEEPLMAMTKHVHQQINLASSFSFAVSDEAVEAAFRSFSWPLELRINVSNTTQNLEAEKEKFMDKLQAEKEAFKQEIAGIQEFIDSIKKNASWDEAKRLHGPLLKYQSDIEKAKEKVLSFQQRERLFNVDVTDFSHLDEMVEEYKPYNKLWMTAAEFGVNAEDWLNMNLQKLPATEVEESIETWYKEAIKMAREFAKINQPIPQKVAEDLKEAIDRYRGHLPIIRALCQEALQKRHWDELFARMEKEAETDHDQLTLYTLLNMEADKHIDLIEEISAVAQKEFGLKKTLKQMKEEWKGCELEASPYKETGTYLLKGVDDVQALLDEHIVKTQAIRGSPFVKPIEKEVKEWEQRLLHIQDLFEVWMNVQRAWLYLEPIFGSEDIKRQMPMEARRFEQIDGLWRSTMDQVKESPAALDVADIDSVLPHFQQAAKKLEDIQKSLNDYLETKRLAFPRFFFLSNDELLSILSQTKDPVAVQPHMNKCFEGVNKVRFDAATGSSIIEGMISAEGEEVTLTVTPGDPPSGGKSLVVDVNADDKKGNVEKWLLEFEGSMRDVLRAQIDASVTAYAKEQRTKWCLEWPGQVVLAVDCIYWTAEVAEAISSGAIDKYVQKLVSQLSEVVQLVRGKLTKQNRKTLGAMVTIDVHARDVVMQLEKAKIGSPDEFDWMSQLRYYWKKPGEIPAPAREATGGKKQMNAKCECEVRIVNSCLHYGFEYLGNSDRLVITPLTDRCYRTLMGAFHLYYGGAPEGPAGTGKTESTKDLAKAVAVQCVVFNCSDGLDYLAMAKFFKGLAASGCWCCFDEFNRIDLEVLSVIAQQVAQIQDAIRMQKRNFLFEGTELDLVPTCAVNITMNPGYAGRSELPDNLKALFRPCAMMVPDYSLIAEIVLYSFGFEDAKNLARKCVGSLRLSSEQLSSQDHYDFGMRALKAILTAAGQLKRTLGEEFTEDILALRALSDVNLPKFTQNDIPLFKGIISDLFPGTTLPAPDYGDLTAAMENASAERNLQSTGPFIHKCTQLLETVMVRHGLMLVGRTLSGKTCVMDVLAAAMAAVAQKNPESEVYMPVEIHTMNPKSITQGQLYGQFDENTHEWTDGILALTVRYASNADPKKRQWIALDGPVDAVWIENMNTVLDDNKKLCLNSGEIIKLSPVTTMMFEVEDLAVASPATVSRCGMVFLEPDQLGWEPFVDSWLEGPVPSGTSSFGKDGVNGQQIKQHFMEFVPGALDLIHRSCNTPVPISENWLVMSALKLLTCMLLRHVPEFKAAQKAHEDASAAISGDAGKTDKKDKGDGMSQKDKDQRVESTFFFSILWSVGAAVDEAGRRLFDEFIRDFLAGKGEEMREKYNLLVDIPVYTSKTKFSIPEKLLAYDFLVQEDTGKWAPWTQGLQQLDIPKEAQIHQIIVPTSDTRRNAFFLETLSLTRCHILLSGTTGTGKTVSVQSQLSEGFDKERYTNICFAFSAQTTANQTQDIVDGKLDKRKKGTFGPPFGKTCIVFVDDLNLPAKETYGAQPPIEILRQWMASRGWYDRKTCEFRELVDLQFIACMGPPGGGRNHISMRYTRNYNLIFLTPFDNESLTRIFVTVMKWYFQPFTSAVASQVPLVVKATIELFDSAQKDLLPTPAKSHYTFNLRDLARVVQGVCMCTPDSLQSQDDMVKCWVHECSRVFADRLVSLEDKGWLQQQLRGLMDSNFRRKWEQLVGSDPKATVLFGDFVDPRRPFYQELSDREALEEAMNGYLTDYNEMNPRKQMNLVLFFSAIEHVARIIRVLRQPLGNALLVGVGGSGRKSLTMLATNIVQYDLSTIEISKAYGVSEWRDDLKNLQMKSGGKAKEVTFMISDTQLVKETFVEDLSALLNTGEIPNLFNQEDKNTILDLCMKPASQANPPRHGPAEIFQYFLEVSRMNLHIVLCLSPIGDGFRNRIRMFPSLVNCCTIDWFMEWPAEALRSVSHHFLAEEVTAGNLPSEEVLDGVAATCVEMQQSVTDLTRKYREDDRRHYYVTPTSYLELINAFKGLLKNKRDEVRGAKSRYDVGLDKLQSTSEAVVEMQKTLEELQPVLKKTSEETAALMVTIDQKQKEASQQQAKVQVEEEACSKQAAAAQAMKDECQGQLDQALPILQSAEDALKKLSKNDLVEVKAMKSPPDGVVLVMNALCIMFRVKPAKKKGPDGRSNVEDYWEPAKKELLGDAKLLQKLFGYDKDNIPADIVQKVTVFAENPAFDPELIKKASVAATGLCKWVLALIQYDKVGRSVAKIVEPKRLALAEAEATLKKAMDELAEKKAMLQEVVDRVNALISDFEKAKAKKDRLQQEDDDCRKKLVRAEKLTSGLGGERVTWTKASERLGKEFASLTGDVLVASGVIAYMGVFPAGHRQTTVAHWIDFLLNQNIQTSVSISRKAAMEAAASGASNSEALREIAFSLQSIVGDPVKIQQWVINKLPNDSFSLDNAIIMSNSRRWPLMIDPQLQANKWIKCEEGGGPQGAGGADKKGRGGGGGGDEKASAQPTLKVLRFSQDYARALEMCVSQGVPVLFENVGEHLDPLLQPLLQKAVFKMGSVMMIRLGDQQIEYSKDFRLYLTTKLPNPHYAPEVCVEVTLLNFVVTADGLEDQLLAMLVKEEEPAVEEKRVRLVVESAESKRSLKELEDKILRLLSQSKV</sequence>
<dbReference type="GO" id="GO:0051959">
    <property type="term" value="F:dynein light intermediate chain binding"/>
    <property type="evidence" value="ECO:0007669"/>
    <property type="project" value="InterPro"/>
</dbReference>
<dbReference type="InterPro" id="IPR024743">
    <property type="entry name" value="Dynein_HC_stalk"/>
</dbReference>
<keyword evidence="12" id="KW-0206">Cytoskeleton</keyword>
<dbReference type="Pfam" id="PF12777">
    <property type="entry name" value="MT"/>
    <property type="match status" value="1"/>
</dbReference>
<dbReference type="Gene3D" id="1.20.58.1120">
    <property type="match status" value="1"/>
</dbReference>
<comment type="similarity">
    <text evidence="2">Belongs to the dynein heavy chain family.</text>
</comment>
<evidence type="ECO:0000256" key="7">
    <source>
        <dbReference type="ARBA" id="ARBA00022840"/>
    </source>
</evidence>
<dbReference type="PANTHER" id="PTHR45703:SF1">
    <property type="entry name" value="DYNEINS HEAVY CHAIN"/>
    <property type="match status" value="1"/>
</dbReference>
<evidence type="ECO:0000256" key="1">
    <source>
        <dbReference type="ARBA" id="ARBA00004430"/>
    </source>
</evidence>
<feature type="compositionally biased region" description="Polar residues" evidence="15">
    <location>
        <begin position="252"/>
        <end position="261"/>
    </location>
</feature>
<dbReference type="Gene3D" id="1.20.140.100">
    <property type="entry name" value="Dynein heavy chain, N-terminal domain 2"/>
    <property type="match status" value="1"/>
</dbReference>
<dbReference type="InterPro" id="IPR042222">
    <property type="entry name" value="Dynein_2_N"/>
</dbReference>
<evidence type="ECO:0000259" key="18">
    <source>
        <dbReference type="Pfam" id="PF12777"/>
    </source>
</evidence>
<keyword evidence="9 14" id="KW-0175">Coiled coil</keyword>
<evidence type="ECO:0000256" key="10">
    <source>
        <dbReference type="ARBA" id="ARBA00023069"/>
    </source>
</evidence>
<dbReference type="FunFam" id="1.20.920.20:FF:000006">
    <property type="entry name" value="Dynein, axonemal, heavy chain 6"/>
    <property type="match status" value="1"/>
</dbReference>
<dbReference type="Pfam" id="PF08393">
    <property type="entry name" value="DHC_N2"/>
    <property type="match status" value="1"/>
</dbReference>
<dbReference type="GO" id="GO:0007018">
    <property type="term" value="P:microtubule-based movement"/>
    <property type="evidence" value="ECO:0007669"/>
    <property type="project" value="InterPro"/>
</dbReference>
<feature type="non-terminal residue" evidence="23">
    <location>
        <position position="3779"/>
    </location>
</feature>
<keyword evidence="11" id="KW-0505">Motor protein</keyword>
<dbReference type="Gene3D" id="6.10.140.1060">
    <property type="match status" value="1"/>
</dbReference>
<evidence type="ECO:0000259" key="21">
    <source>
        <dbReference type="Pfam" id="PF17852"/>
    </source>
</evidence>
<feature type="region of interest" description="Disordered" evidence="15">
    <location>
        <begin position="112"/>
        <end position="157"/>
    </location>
</feature>
<dbReference type="InterPro" id="IPR024317">
    <property type="entry name" value="Dynein_heavy_chain_D4_dom"/>
</dbReference>
<keyword evidence="8" id="KW-0243">Dynein</keyword>
<dbReference type="PANTHER" id="PTHR45703">
    <property type="entry name" value="DYNEIN HEAVY CHAIN"/>
    <property type="match status" value="1"/>
</dbReference>
<feature type="domain" description="Dynein heavy chain AAA 5 extension" evidence="21">
    <location>
        <begin position="2341"/>
        <end position="2511"/>
    </location>
</feature>
<dbReference type="Gene3D" id="3.40.50.300">
    <property type="entry name" value="P-loop containing nucleotide triphosphate hydrolases"/>
    <property type="match status" value="4"/>
</dbReference>
<feature type="domain" description="Dynein heavy chain linker" evidence="16">
    <location>
        <begin position="1267"/>
        <end position="1691"/>
    </location>
</feature>
<dbReference type="InterPro" id="IPR043157">
    <property type="entry name" value="Dynein_AAA1S"/>
</dbReference>
<evidence type="ECO:0000256" key="14">
    <source>
        <dbReference type="SAM" id="Coils"/>
    </source>
</evidence>
<feature type="region of interest" description="Disordered" evidence="15">
    <location>
        <begin position="947"/>
        <end position="1013"/>
    </location>
</feature>
<feature type="domain" description="Dynein 2 heavy chain 1 cytoplasmic ATPase lid" evidence="22">
    <location>
        <begin position="2721"/>
        <end position="2803"/>
    </location>
</feature>
<dbReference type="FunFam" id="1.20.920.30:FF:000009">
    <property type="entry name" value="Dynein heavy chain 9"/>
    <property type="match status" value="1"/>
</dbReference>
<dbReference type="Gene3D" id="3.20.180.20">
    <property type="entry name" value="Dynein heavy chain, N-terminal domain 2"/>
    <property type="match status" value="1"/>
</dbReference>
<evidence type="ECO:0000259" key="22">
    <source>
        <dbReference type="Pfam" id="PF22597"/>
    </source>
</evidence>
<evidence type="ECO:0000259" key="19">
    <source>
        <dbReference type="Pfam" id="PF12780"/>
    </source>
</evidence>
<evidence type="ECO:0000259" key="16">
    <source>
        <dbReference type="Pfam" id="PF08393"/>
    </source>
</evidence>
<evidence type="ECO:0000256" key="6">
    <source>
        <dbReference type="ARBA" id="ARBA00022741"/>
    </source>
</evidence>
<dbReference type="InterPro" id="IPR042228">
    <property type="entry name" value="Dynein_linker_3"/>
</dbReference>
<feature type="compositionally biased region" description="Basic and acidic residues" evidence="15">
    <location>
        <begin position="133"/>
        <end position="153"/>
    </location>
</feature>
<dbReference type="Gene3D" id="1.20.920.20">
    <property type="match status" value="1"/>
</dbReference>
<dbReference type="Pfam" id="PF17852">
    <property type="entry name" value="Dynein_AAA_lid"/>
    <property type="match status" value="1"/>
</dbReference>
<feature type="domain" description="Dynein heavy chain hydrolytic ATP-binding dynein motor region" evidence="17">
    <location>
        <begin position="1840"/>
        <end position="2167"/>
    </location>
</feature>
<dbReference type="Pfam" id="PF22597">
    <property type="entry name" value="DYN_lid"/>
    <property type="match status" value="1"/>
</dbReference>
<dbReference type="FunFam" id="3.40.50.300:FF:002141">
    <property type="entry name" value="Dynein heavy chain"/>
    <property type="match status" value="1"/>
</dbReference>
<feature type="domain" description="Dynein heavy chain ATP-binding dynein motor region" evidence="20">
    <location>
        <begin position="3555"/>
        <end position="3778"/>
    </location>
</feature>
<feature type="compositionally biased region" description="Basic and acidic residues" evidence="15">
    <location>
        <begin position="391"/>
        <end position="402"/>
    </location>
</feature>
<evidence type="ECO:0000256" key="4">
    <source>
        <dbReference type="ARBA" id="ARBA00022701"/>
    </source>
</evidence>
<keyword evidence="10" id="KW-0969">Cilium</keyword>
<evidence type="ECO:0000256" key="9">
    <source>
        <dbReference type="ARBA" id="ARBA00023054"/>
    </source>
</evidence>
<feature type="region of interest" description="Disordered" evidence="15">
    <location>
        <begin position="217"/>
        <end position="354"/>
    </location>
</feature>
<evidence type="ECO:0000256" key="8">
    <source>
        <dbReference type="ARBA" id="ARBA00023017"/>
    </source>
</evidence>
<dbReference type="FunFam" id="1.20.58.1120:FF:000001">
    <property type="entry name" value="dynein heavy chain 2, axonemal"/>
    <property type="match status" value="1"/>
</dbReference>
<evidence type="ECO:0000256" key="15">
    <source>
        <dbReference type="SAM" id="MobiDB-lite"/>
    </source>
</evidence>
<feature type="compositionally biased region" description="Low complexity" evidence="15">
    <location>
        <begin position="223"/>
        <end position="238"/>
    </location>
</feature>
<proteinExistence type="inferred from homology"/>
<dbReference type="GO" id="GO:0030286">
    <property type="term" value="C:dynein complex"/>
    <property type="evidence" value="ECO:0007669"/>
    <property type="project" value="UniProtKB-KW"/>
</dbReference>
<comment type="subcellular location">
    <subcellularLocation>
        <location evidence="1">Cytoplasm</location>
        <location evidence="1">Cytoskeleton</location>
        <location evidence="1">Cilium axoneme</location>
    </subcellularLocation>
</comment>
<keyword evidence="5" id="KW-0677">Repeat</keyword>
<dbReference type="SUPFAM" id="SSF52540">
    <property type="entry name" value="P-loop containing nucleoside triphosphate hydrolases"/>
    <property type="match status" value="4"/>
</dbReference>
<dbReference type="InterPro" id="IPR013602">
    <property type="entry name" value="Dynein_heavy_linker"/>
</dbReference>
<feature type="region of interest" description="Disordered" evidence="15">
    <location>
        <begin position="383"/>
        <end position="426"/>
    </location>
</feature>
<evidence type="ECO:0000259" key="20">
    <source>
        <dbReference type="Pfam" id="PF12781"/>
    </source>
</evidence>
<reference evidence="23" key="1">
    <citation type="submission" date="2014-11" db="EMBL/GenBank/DDBJ databases">
        <authorList>
            <person name="Otto D Thomas"/>
            <person name="Naeem Raeece"/>
        </authorList>
    </citation>
    <scope>NUCLEOTIDE SEQUENCE</scope>
</reference>
<feature type="compositionally biased region" description="Acidic residues" evidence="15">
    <location>
        <begin position="403"/>
        <end position="426"/>
    </location>
</feature>
<keyword evidence="3" id="KW-0963">Cytoplasm</keyword>
<dbReference type="GO" id="GO:0045505">
    <property type="term" value="F:dynein intermediate chain binding"/>
    <property type="evidence" value="ECO:0007669"/>
    <property type="project" value="InterPro"/>
</dbReference>
<dbReference type="InterPro" id="IPR041466">
    <property type="entry name" value="Dynein_AAA5_ext"/>
</dbReference>
<gene>
    <name evidence="23" type="ORF">Cvel_23772</name>
</gene>
<dbReference type="Pfam" id="PF12780">
    <property type="entry name" value="AAA_8"/>
    <property type="match status" value="1"/>
</dbReference>
<protein>
    <submittedName>
        <fullName evidence="23">Uncharacterized protein</fullName>
    </submittedName>
</protein>
<accession>A0A0G4GXA9</accession>
<dbReference type="FunFam" id="1.10.287.2620:FF:000001">
    <property type="entry name" value="Cytoplasmic dynein heavy chain 1"/>
    <property type="match status" value="1"/>
</dbReference>
<dbReference type="InterPro" id="IPR026983">
    <property type="entry name" value="DHC"/>
</dbReference>
<dbReference type="Pfam" id="PF12775">
    <property type="entry name" value="AAA_7"/>
    <property type="match status" value="1"/>
</dbReference>
<dbReference type="FunFam" id="1.20.140.100:FF:000004">
    <property type="entry name" value="Dynein axonemal heavy chain 6"/>
    <property type="match status" value="1"/>
</dbReference>
<dbReference type="FunFam" id="1.10.8.710:FF:000001">
    <property type="entry name" value="Dynein axonemal heavy chain 2"/>
    <property type="match status" value="1"/>
</dbReference>
<dbReference type="InterPro" id="IPR054354">
    <property type="entry name" value="DYNC2H1-like_lid"/>
</dbReference>
<dbReference type="InterPro" id="IPR035706">
    <property type="entry name" value="AAA_9"/>
</dbReference>
<dbReference type="FunFam" id="3.40.50.300:FF:001145">
    <property type="entry name" value="Putative dynein heavy chain"/>
    <property type="match status" value="1"/>
</dbReference>
<feature type="compositionally biased region" description="Polar residues" evidence="15">
    <location>
        <begin position="119"/>
        <end position="131"/>
    </location>
</feature>
<evidence type="ECO:0000256" key="12">
    <source>
        <dbReference type="ARBA" id="ARBA00023212"/>
    </source>
</evidence>
<dbReference type="Pfam" id="PF12774">
    <property type="entry name" value="AAA_6"/>
    <property type="match status" value="1"/>
</dbReference>
<keyword evidence="7" id="KW-0067">ATP-binding</keyword>
<feature type="coiled-coil region" evidence="14">
    <location>
        <begin position="3387"/>
        <end position="3449"/>
    </location>
</feature>
<keyword evidence="4" id="KW-0493">Microtubule</keyword>
<dbReference type="GO" id="GO:0005930">
    <property type="term" value="C:axoneme"/>
    <property type="evidence" value="ECO:0007669"/>
    <property type="project" value="UniProtKB-SubCell"/>
</dbReference>